<sequence length="317" mass="35022">QHNCTTASDQCISCKHTGHLAGTNHCPLLQYLKAHSHNIYQRTKPISFYINEFFQVQNRPSWATIAAKQQASIPNRSHFKGPMEFYGTAKSRYQYPTSHQSIVNPAESNASTQSRYRQHKNYSQANLQHLNNKISAPISRAPPLLPTPIAQRPPLLSTPTGQKSPPHSGQPHETRFQYKTASAVLRATRVKSSSTAPCGNTPTTSARNHPQPQSRKYDSFNPDSSAMLVNILNNRTSNISNPPTQATQTAHTASNSNVETKMHGVRAATSPRAHQEIVPNTLNCMLQQMSISLSKSELDTICATINHILSLKTPIST</sequence>
<accession>A0A0A9YQB7</accession>
<reference evidence="2" key="2">
    <citation type="submission" date="2014-07" db="EMBL/GenBank/DDBJ databases">
        <authorList>
            <person name="Hull J."/>
        </authorList>
    </citation>
    <scope>NUCLEOTIDE SEQUENCE</scope>
</reference>
<name>A0A0A9YQB7_LYGHE</name>
<feature type="compositionally biased region" description="Polar residues" evidence="1">
    <location>
        <begin position="190"/>
        <end position="214"/>
    </location>
</feature>
<feature type="region of interest" description="Disordered" evidence="1">
    <location>
        <begin position="98"/>
        <end position="117"/>
    </location>
</feature>
<evidence type="ECO:0000256" key="1">
    <source>
        <dbReference type="SAM" id="MobiDB-lite"/>
    </source>
</evidence>
<dbReference type="EMBL" id="GBHO01008372">
    <property type="protein sequence ID" value="JAG35232.1"/>
    <property type="molecule type" value="Transcribed_RNA"/>
</dbReference>
<dbReference type="AlphaFoldDB" id="A0A0A9YQB7"/>
<proteinExistence type="predicted"/>
<reference evidence="2" key="1">
    <citation type="journal article" date="2014" name="PLoS ONE">
        <title>Transcriptome-Based Identification of ABC Transporters in the Western Tarnished Plant Bug Lygus hesperus.</title>
        <authorList>
            <person name="Hull J.J."/>
            <person name="Chaney K."/>
            <person name="Geib S.M."/>
            <person name="Fabrick J.A."/>
            <person name="Brent C.S."/>
            <person name="Walsh D."/>
            <person name="Lavine L.C."/>
        </authorList>
    </citation>
    <scope>NUCLEOTIDE SEQUENCE</scope>
</reference>
<feature type="non-terminal residue" evidence="2">
    <location>
        <position position="1"/>
    </location>
</feature>
<feature type="compositionally biased region" description="Polar residues" evidence="1">
    <location>
        <begin position="157"/>
        <end position="167"/>
    </location>
</feature>
<evidence type="ECO:0000313" key="2">
    <source>
        <dbReference type="EMBL" id="JAG35232.1"/>
    </source>
</evidence>
<protein>
    <submittedName>
        <fullName evidence="2">Uncharacterized protein</fullName>
    </submittedName>
</protein>
<feature type="region of interest" description="Disordered" evidence="1">
    <location>
        <begin position="186"/>
        <end position="218"/>
    </location>
</feature>
<gene>
    <name evidence="2" type="ORF">CM83_9738</name>
</gene>
<feature type="region of interest" description="Disordered" evidence="1">
    <location>
        <begin position="137"/>
        <end position="174"/>
    </location>
</feature>
<organism evidence="2">
    <name type="scientific">Lygus hesperus</name>
    <name type="common">Western plant bug</name>
    <dbReference type="NCBI Taxonomy" id="30085"/>
    <lineage>
        <taxon>Eukaryota</taxon>
        <taxon>Metazoa</taxon>
        <taxon>Ecdysozoa</taxon>
        <taxon>Arthropoda</taxon>
        <taxon>Hexapoda</taxon>
        <taxon>Insecta</taxon>
        <taxon>Pterygota</taxon>
        <taxon>Neoptera</taxon>
        <taxon>Paraneoptera</taxon>
        <taxon>Hemiptera</taxon>
        <taxon>Heteroptera</taxon>
        <taxon>Panheteroptera</taxon>
        <taxon>Cimicomorpha</taxon>
        <taxon>Miridae</taxon>
        <taxon>Mirini</taxon>
        <taxon>Lygus</taxon>
    </lineage>
</organism>